<sequence>MTDTPQPDQSPALARVARGDLCAGCGGCAALAPGKVTMAVQAPGYLRPVVTAALSAEEDTAIAAVCPGLGQKVSADGRPDPVLWGPYRTVNTGWANDPEIRFSGASGGALSMMLVHLLDSGTVDAVVQTAASPDLAIGNATVITADADGITRAAGSRYAPSAPLSDLPARLAEHAATGRRFAFVGKPCDAVALRAMCARDPQVAAAFPVILSFFCAGVPSHAGGAAVLAALGTDLPATASFRFRGNGWPGKATARAHDGTERAMSYHDSWGKILSKHVQHRCKICADGTGVAADIVCADAWESDTAGYPVFEEADGVSLIMARTDLGARLVAGARDAGRITTEPFDIATLDAIQPGQRERRRALFARLLALRLTGMPVPRYQGLQIGAAARQNPMARNLKNFLGTLRRRLRPAKR</sequence>
<dbReference type="AlphaFoldDB" id="A0A238YMP0"/>
<name>A0A238YMP0_9RHOB</name>
<gene>
    <name evidence="3" type="ORF">SAMN06265370_11828</name>
</gene>
<dbReference type="InterPro" id="IPR007516">
    <property type="entry name" value="Co_F420_Hydgase/DH_bsu_N"/>
</dbReference>
<evidence type="ECO:0000313" key="4">
    <source>
        <dbReference type="Proteomes" id="UP000198417"/>
    </source>
</evidence>
<dbReference type="InterPro" id="IPR045220">
    <property type="entry name" value="FRHB/FDHB/HCAR-like"/>
</dbReference>
<dbReference type="GO" id="GO:0033354">
    <property type="term" value="P:chlorophyll cycle"/>
    <property type="evidence" value="ECO:0007669"/>
    <property type="project" value="TreeGrafter"/>
</dbReference>
<accession>A0A238YMP0</accession>
<proteinExistence type="predicted"/>
<evidence type="ECO:0000259" key="2">
    <source>
        <dbReference type="Pfam" id="PF04432"/>
    </source>
</evidence>
<dbReference type="InterPro" id="IPR007525">
    <property type="entry name" value="FrhB_FdhB_C"/>
</dbReference>
<dbReference type="GO" id="GO:0090415">
    <property type="term" value="F:7-hydroxymethyl chlorophyll a reductase activity"/>
    <property type="evidence" value="ECO:0007669"/>
    <property type="project" value="TreeGrafter"/>
</dbReference>
<dbReference type="RefSeq" id="WP_089272670.1">
    <property type="nucleotide sequence ID" value="NZ_FZNN01000018.1"/>
</dbReference>
<dbReference type="Proteomes" id="UP000198417">
    <property type="component" value="Unassembled WGS sequence"/>
</dbReference>
<evidence type="ECO:0000313" key="3">
    <source>
        <dbReference type="EMBL" id="SNR72058.1"/>
    </source>
</evidence>
<evidence type="ECO:0000259" key="1">
    <source>
        <dbReference type="Pfam" id="PF04422"/>
    </source>
</evidence>
<organism evidence="3 4">
    <name type="scientific">Puniceibacterium sediminis</name>
    <dbReference type="NCBI Taxonomy" id="1608407"/>
    <lineage>
        <taxon>Bacteria</taxon>
        <taxon>Pseudomonadati</taxon>
        <taxon>Pseudomonadota</taxon>
        <taxon>Alphaproteobacteria</taxon>
        <taxon>Rhodobacterales</taxon>
        <taxon>Paracoccaceae</taxon>
        <taxon>Puniceibacterium</taxon>
    </lineage>
</organism>
<dbReference type="EMBL" id="FZNN01000018">
    <property type="protein sequence ID" value="SNR72058.1"/>
    <property type="molecule type" value="Genomic_DNA"/>
</dbReference>
<protein>
    <submittedName>
        <fullName evidence="3">Coenzyme F420 hydrogenase subunit beta</fullName>
    </submittedName>
</protein>
<feature type="domain" description="Coenzyme F420 hydrogenase/dehydrogenase beta subunit C-terminal" evidence="2">
    <location>
        <begin position="179"/>
        <end position="346"/>
    </location>
</feature>
<keyword evidence="4" id="KW-1185">Reference proteome</keyword>
<reference evidence="3 4" key="1">
    <citation type="submission" date="2017-06" db="EMBL/GenBank/DDBJ databases">
        <authorList>
            <person name="Kim H.J."/>
            <person name="Triplett B.A."/>
        </authorList>
    </citation>
    <scope>NUCLEOTIDE SEQUENCE [LARGE SCALE GENOMIC DNA]</scope>
    <source>
        <strain evidence="3 4">DSM 29052</strain>
    </source>
</reference>
<dbReference type="PANTHER" id="PTHR31332">
    <property type="entry name" value="7-HYDROXYMETHYL CHLOROPHYLL A REDUCTASE, CHLOROPLASTIC"/>
    <property type="match status" value="1"/>
</dbReference>
<dbReference type="Pfam" id="PF04432">
    <property type="entry name" value="FrhB_FdhB_C"/>
    <property type="match status" value="1"/>
</dbReference>
<feature type="domain" description="Coenzyme F420 hydrogenase/dehydrogenase beta subunit N-terminal" evidence="1">
    <location>
        <begin position="92"/>
        <end position="165"/>
    </location>
</feature>
<dbReference type="PANTHER" id="PTHR31332:SF0">
    <property type="entry name" value="7-HYDROXYMETHYL CHLOROPHYLL A REDUCTASE, CHLOROPLASTIC"/>
    <property type="match status" value="1"/>
</dbReference>
<dbReference type="OrthoDB" id="3247493at2"/>
<dbReference type="Pfam" id="PF04422">
    <property type="entry name" value="FrhB_FdhB_N"/>
    <property type="match status" value="1"/>
</dbReference>